<evidence type="ECO:0000256" key="2">
    <source>
        <dbReference type="ARBA" id="ARBA00001271"/>
    </source>
</evidence>
<keyword evidence="5" id="KW-0378">Hydrolase</keyword>
<evidence type="ECO:0000259" key="8">
    <source>
        <dbReference type="Pfam" id="PF23763"/>
    </source>
</evidence>
<gene>
    <name evidence="10" type="ORF">SAMN05216283_102172</name>
</gene>
<protein>
    <recommendedName>
        <fullName evidence="12">Alpha-1,3-galactosidase B</fullName>
    </recommendedName>
</protein>
<evidence type="ECO:0000256" key="4">
    <source>
        <dbReference type="ARBA" id="ARBA00022737"/>
    </source>
</evidence>
<sequence length="619" mass="70498">MKQTTTLLLTTLLFLCFSCSQSHKTISFDTFGVHPNSKENASVAAVKLIKYLQSRESDSKLTVTFPKGRYDFYEDGAFTREYYISNHDQDNPKKVGFALEGLKNIVLDGQGSDFIFHGRMIPFALLNNTNVTLKNVHIDFEIPALRQLKITAVNKEADEVIAEIYPPGNYRIDNNKLVVEGESYEFTPYVCMPFRADKRLAYNRADVGFNPTEITEKAPNTLSIKGWEQTKHTSPGEHFVLRSYHRPTPGIFVSECTDTKFKNVNVHYAEGMGLIAQMSENITLDGFSVRLRGDDDKRFFTTQADATHFSGCKGIIRSQNGLYEGMADDAINVHGTYLKVTKRVDDHTLQGRYMHSQSWGFKWGEPGDKIQFVESKKMELVGTHINEIKQIKAIDKPTDFGAKEFEIVFANELPVQVTENGDYGIENLSWTPEVIFSDNIVRNNRARGSLFSTPKKVICENNLFDHTHGTAILLCGDCNGWFETGACKDVMIRNNRFVNALTANYQFTNAVISIYPEIPNLEDQQKLFHSGIVIENNTFDMFDQPILYAKSTDGLIFRDNTIQYNTEFEPFHWNKHPFFFEKVNNILISNNHFGKEMDWDHAVRTELSAPDSVVIKDNN</sequence>
<dbReference type="SUPFAM" id="SSF51126">
    <property type="entry name" value="Pectin lyase-like"/>
    <property type="match status" value="1"/>
</dbReference>
<name>A0A1I2EQJ0_9BACT</name>
<feature type="domain" description="GLAA-B beta-barrel" evidence="8">
    <location>
        <begin position="147"/>
        <end position="236"/>
    </location>
</feature>
<evidence type="ECO:0000256" key="5">
    <source>
        <dbReference type="ARBA" id="ARBA00022801"/>
    </source>
</evidence>
<evidence type="ECO:0000256" key="3">
    <source>
        <dbReference type="ARBA" id="ARBA00022729"/>
    </source>
</evidence>
<evidence type="ECO:0000313" key="11">
    <source>
        <dbReference type="Proteomes" id="UP000198964"/>
    </source>
</evidence>
<dbReference type="GO" id="GO:0004557">
    <property type="term" value="F:alpha-galactosidase activity"/>
    <property type="evidence" value="ECO:0007669"/>
    <property type="project" value="UniProtKB-EC"/>
</dbReference>
<comment type="catalytic activity">
    <reaction evidence="1">
        <text>Hydrolysis of terminal, non-reducing alpha-D-galactose residues in alpha-D-galactosides, including galactose oligosaccharides, galactomannans and galactolipids.</text>
        <dbReference type="EC" id="3.2.1.22"/>
    </reaction>
</comment>
<dbReference type="EMBL" id="FONW01000002">
    <property type="protein sequence ID" value="SFE94591.1"/>
    <property type="molecule type" value="Genomic_DNA"/>
</dbReference>
<evidence type="ECO:0000256" key="1">
    <source>
        <dbReference type="ARBA" id="ARBA00001255"/>
    </source>
</evidence>
<keyword evidence="3 7" id="KW-0732">Signal</keyword>
<evidence type="ECO:0000259" key="9">
    <source>
        <dbReference type="Pfam" id="PF23764"/>
    </source>
</evidence>
<dbReference type="RefSeq" id="WP_244525713.1">
    <property type="nucleotide sequence ID" value="NZ_FONW01000002.1"/>
</dbReference>
<dbReference type="STRING" id="655355.SAMN05216283_102172"/>
<dbReference type="InterPro" id="IPR057275">
    <property type="entry name" value="Beta-barrel_GLAA-B_I"/>
</dbReference>
<dbReference type="Pfam" id="PF23764">
    <property type="entry name" value="Beta-barrel_GLAA-B_II"/>
    <property type="match status" value="1"/>
</dbReference>
<dbReference type="InterPro" id="IPR011050">
    <property type="entry name" value="Pectin_lyase_fold/virulence"/>
</dbReference>
<dbReference type="Pfam" id="PF23763">
    <property type="entry name" value="Beta-barrel_GLAA-B_I"/>
    <property type="match status" value="1"/>
</dbReference>
<dbReference type="Proteomes" id="UP000198964">
    <property type="component" value="Unassembled WGS sequence"/>
</dbReference>
<organism evidence="10 11">
    <name type="scientific">Sunxiuqinia elliptica</name>
    <dbReference type="NCBI Taxonomy" id="655355"/>
    <lineage>
        <taxon>Bacteria</taxon>
        <taxon>Pseudomonadati</taxon>
        <taxon>Bacteroidota</taxon>
        <taxon>Bacteroidia</taxon>
        <taxon>Marinilabiliales</taxon>
        <taxon>Prolixibacteraceae</taxon>
        <taxon>Sunxiuqinia</taxon>
    </lineage>
</organism>
<feature type="signal peptide" evidence="7">
    <location>
        <begin position="1"/>
        <end position="24"/>
    </location>
</feature>
<keyword evidence="4" id="KW-0677">Repeat</keyword>
<evidence type="ECO:0000256" key="7">
    <source>
        <dbReference type="SAM" id="SignalP"/>
    </source>
</evidence>
<proteinExistence type="predicted"/>
<evidence type="ECO:0000313" key="10">
    <source>
        <dbReference type="EMBL" id="SFE94591.1"/>
    </source>
</evidence>
<dbReference type="AlphaFoldDB" id="A0A1I2EQJ0"/>
<evidence type="ECO:0008006" key="12">
    <source>
        <dbReference type="Google" id="ProtNLM"/>
    </source>
</evidence>
<accession>A0A1I2EQJ0</accession>
<dbReference type="InterPro" id="IPR056441">
    <property type="entry name" value="Beta-barrel_GLAA-B_II"/>
</dbReference>
<dbReference type="InterPro" id="IPR012334">
    <property type="entry name" value="Pectin_lyas_fold"/>
</dbReference>
<reference evidence="10 11" key="1">
    <citation type="submission" date="2016-10" db="EMBL/GenBank/DDBJ databases">
        <authorList>
            <person name="de Groot N.N."/>
        </authorList>
    </citation>
    <scope>NUCLEOTIDE SEQUENCE [LARGE SCALE GENOMIC DNA]</scope>
    <source>
        <strain evidence="10 11">CGMCC 1.9156</strain>
    </source>
</reference>
<keyword evidence="11" id="KW-1185">Reference proteome</keyword>
<dbReference type="Gene3D" id="2.160.20.10">
    <property type="entry name" value="Single-stranded right-handed beta-helix, Pectin lyase-like"/>
    <property type="match status" value="1"/>
</dbReference>
<keyword evidence="6" id="KW-0326">Glycosidase</keyword>
<feature type="domain" description="GLAA-B beta-barrel" evidence="9">
    <location>
        <begin position="349"/>
        <end position="419"/>
    </location>
</feature>
<comment type="catalytic activity">
    <reaction evidence="2">
        <text>Hydrolysis of terminal, non-reducing branched (1-&gt;3)-alpha-D-galactosidic residues, producing free D-galactose.</text>
        <dbReference type="EC" id="3.2.1.n1"/>
    </reaction>
</comment>
<evidence type="ECO:0000256" key="6">
    <source>
        <dbReference type="ARBA" id="ARBA00023295"/>
    </source>
</evidence>
<feature type="chain" id="PRO_5011750219" description="Alpha-1,3-galactosidase B" evidence="7">
    <location>
        <begin position="25"/>
        <end position="619"/>
    </location>
</feature>